<dbReference type="SUPFAM" id="SSF52266">
    <property type="entry name" value="SGNH hydrolase"/>
    <property type="match status" value="1"/>
</dbReference>
<dbReference type="PANTHER" id="PTHR31988">
    <property type="entry name" value="ESTERASE, PUTATIVE (DUF303)-RELATED"/>
    <property type="match status" value="1"/>
</dbReference>
<dbReference type="RefSeq" id="WP_212687138.1">
    <property type="nucleotide sequence ID" value="NZ_JAGSPN010000003.1"/>
</dbReference>
<accession>A0A941DKN2</accession>
<dbReference type="AlphaFoldDB" id="A0A941DKN2"/>
<keyword evidence="2" id="KW-1185">Reference proteome</keyword>
<dbReference type="InterPro" id="IPR052940">
    <property type="entry name" value="Carb_Esterase_6"/>
</dbReference>
<evidence type="ECO:0000313" key="1">
    <source>
        <dbReference type="EMBL" id="MBR7781799.1"/>
    </source>
</evidence>
<organism evidence="1 2">
    <name type="scientific">Undibacterium luofuense</name>
    <dbReference type="NCBI Taxonomy" id="2828733"/>
    <lineage>
        <taxon>Bacteria</taxon>
        <taxon>Pseudomonadati</taxon>
        <taxon>Pseudomonadota</taxon>
        <taxon>Betaproteobacteria</taxon>
        <taxon>Burkholderiales</taxon>
        <taxon>Oxalobacteraceae</taxon>
        <taxon>Undibacterium</taxon>
    </lineage>
</organism>
<evidence type="ECO:0000313" key="2">
    <source>
        <dbReference type="Proteomes" id="UP000680067"/>
    </source>
</evidence>
<proteinExistence type="predicted"/>
<protein>
    <recommendedName>
        <fullName evidence="3">Sialate O-acetylesterase domain-containing protein</fullName>
    </recommendedName>
</protein>
<dbReference type="PANTHER" id="PTHR31988:SF19">
    <property type="entry name" value="9-O-ACETYL-N-ACETYLNEURAMINIC ACID DEACETYLASE-RELATED"/>
    <property type="match status" value="1"/>
</dbReference>
<dbReference type="Gene3D" id="3.40.50.1110">
    <property type="entry name" value="SGNH hydrolase"/>
    <property type="match status" value="1"/>
</dbReference>
<dbReference type="EMBL" id="JAGSPN010000003">
    <property type="protein sequence ID" value="MBR7781799.1"/>
    <property type="molecule type" value="Genomic_DNA"/>
</dbReference>
<comment type="caution">
    <text evidence="1">The sequence shown here is derived from an EMBL/GenBank/DDBJ whole genome shotgun (WGS) entry which is preliminary data.</text>
</comment>
<evidence type="ECO:0008006" key="3">
    <source>
        <dbReference type="Google" id="ProtNLM"/>
    </source>
</evidence>
<dbReference type="Proteomes" id="UP000680067">
    <property type="component" value="Unassembled WGS sequence"/>
</dbReference>
<reference evidence="1" key="1">
    <citation type="submission" date="2021-04" db="EMBL/GenBank/DDBJ databases">
        <title>novel species isolated from subtropical streams in China.</title>
        <authorList>
            <person name="Lu H."/>
        </authorList>
    </citation>
    <scope>NUCLEOTIDE SEQUENCE</scope>
    <source>
        <strain evidence="1">LFS511W</strain>
    </source>
</reference>
<sequence>MKPRRWFVLVIAGQSNAQGFAEALPEASDLETSERICQLGRYRGMRPDGAWEDRWNQLLPAGHVLDDVKDMRFANRRGNTNLRYSGTIGPGLFIARRLLPLLPQDTGILLVPQAHGGAGMVTGQRGIYLSPDDAGPYLQPGAQTGRAVYHYPGVPDQNSNGAMCWGGSDSPLYLDTVERIRTALALNADNRLLGVVWCQGESDAHAGLDVAQRHLAAFSSMLDQMGKDLAACHRQMPQSRWDAVPWLLMAATHWWDDSKAAHAVVLNGYRRLAQQRPQQCYWQDMRLQANGQPQTTNANYFQPDEYWADGERSDNLPAAWTDSRTCPPETAHIHLSAEAYRGEVSERLAAALLPHLNSLLAEQVTEQAQE</sequence>
<dbReference type="InterPro" id="IPR036514">
    <property type="entry name" value="SGNH_hydro_sf"/>
</dbReference>
<dbReference type="GO" id="GO:0016788">
    <property type="term" value="F:hydrolase activity, acting on ester bonds"/>
    <property type="evidence" value="ECO:0007669"/>
    <property type="project" value="UniProtKB-ARBA"/>
</dbReference>
<gene>
    <name evidence="1" type="ORF">KDM89_06580</name>
</gene>
<name>A0A941DKN2_9BURK</name>